<evidence type="ECO:0000256" key="2">
    <source>
        <dbReference type="ARBA" id="ARBA00023015"/>
    </source>
</evidence>
<organism evidence="7 8">
    <name type="scientific">Helianthus annuus</name>
    <name type="common">Common sunflower</name>
    <dbReference type="NCBI Taxonomy" id="4232"/>
    <lineage>
        <taxon>Eukaryota</taxon>
        <taxon>Viridiplantae</taxon>
        <taxon>Streptophyta</taxon>
        <taxon>Embryophyta</taxon>
        <taxon>Tracheophyta</taxon>
        <taxon>Spermatophyta</taxon>
        <taxon>Magnoliopsida</taxon>
        <taxon>eudicotyledons</taxon>
        <taxon>Gunneridae</taxon>
        <taxon>Pentapetalae</taxon>
        <taxon>asterids</taxon>
        <taxon>campanulids</taxon>
        <taxon>Asterales</taxon>
        <taxon>Asteraceae</taxon>
        <taxon>Asteroideae</taxon>
        <taxon>Heliantheae alliance</taxon>
        <taxon>Heliantheae</taxon>
        <taxon>Helianthus</taxon>
    </lineage>
</organism>
<dbReference type="Proteomes" id="UP000215914">
    <property type="component" value="Unassembled WGS sequence"/>
</dbReference>
<keyword evidence="5" id="KW-0539">Nucleus</keyword>
<evidence type="ECO:0000313" key="7">
    <source>
        <dbReference type="EMBL" id="KAF5794657.1"/>
    </source>
</evidence>
<name>A0A9K3IDA5_HELAN</name>
<comment type="caution">
    <text evidence="7">The sequence shown here is derived from an EMBL/GenBank/DDBJ whole genome shotgun (WGS) entry which is preliminary data.</text>
</comment>
<dbReference type="PANTHER" id="PTHR31920:SF37">
    <property type="entry name" value="B3 DOMAIN-CONTAINING TRANSCRIPTION FACTOR VRN1"/>
    <property type="match status" value="1"/>
</dbReference>
<evidence type="ECO:0000259" key="6">
    <source>
        <dbReference type="SMART" id="SM01019"/>
    </source>
</evidence>
<proteinExistence type="predicted"/>
<reference evidence="7" key="2">
    <citation type="submission" date="2020-06" db="EMBL/GenBank/DDBJ databases">
        <title>Helianthus annuus Genome sequencing and assembly Release 2.</title>
        <authorList>
            <person name="Gouzy J."/>
            <person name="Langlade N."/>
            <person name="Munos S."/>
        </authorList>
    </citation>
    <scope>NUCLEOTIDE SEQUENCE</scope>
    <source>
        <tissue evidence="7">Leaves</tissue>
    </source>
</reference>
<evidence type="ECO:0000256" key="4">
    <source>
        <dbReference type="ARBA" id="ARBA00023163"/>
    </source>
</evidence>
<dbReference type="InterPro" id="IPR015300">
    <property type="entry name" value="DNA-bd_pseudobarrel_sf"/>
</dbReference>
<evidence type="ECO:0000256" key="5">
    <source>
        <dbReference type="ARBA" id="ARBA00023242"/>
    </source>
</evidence>
<dbReference type="InterPro" id="IPR003340">
    <property type="entry name" value="B3_DNA-bd"/>
</dbReference>
<keyword evidence="3" id="KW-0238">DNA-binding</keyword>
<evidence type="ECO:0000313" key="8">
    <source>
        <dbReference type="Proteomes" id="UP000215914"/>
    </source>
</evidence>
<dbReference type="EMBL" id="MNCJ02000323">
    <property type="protein sequence ID" value="KAF5794657.1"/>
    <property type="molecule type" value="Genomic_DNA"/>
</dbReference>
<feature type="domain" description="TF-B3" evidence="6">
    <location>
        <begin position="13"/>
        <end position="105"/>
    </location>
</feature>
<dbReference type="Gramene" id="mRNA:HanXRQr2_Chr08g0330611">
    <property type="protein sequence ID" value="mRNA:HanXRQr2_Chr08g0330611"/>
    <property type="gene ID" value="HanXRQr2_Chr08g0330611"/>
</dbReference>
<keyword evidence="4" id="KW-0804">Transcription</keyword>
<dbReference type="SUPFAM" id="SSF101936">
    <property type="entry name" value="DNA-binding pseudobarrel domain"/>
    <property type="match status" value="1"/>
</dbReference>
<dbReference type="Gene3D" id="2.40.330.10">
    <property type="entry name" value="DNA-binding pseudobarrel domain"/>
    <property type="match status" value="1"/>
</dbReference>
<dbReference type="GO" id="GO:0005634">
    <property type="term" value="C:nucleus"/>
    <property type="evidence" value="ECO:0007669"/>
    <property type="project" value="UniProtKB-SubCell"/>
</dbReference>
<comment type="subcellular location">
    <subcellularLocation>
        <location evidence="1">Nucleus</location>
    </subcellularLocation>
</comment>
<dbReference type="PANTHER" id="PTHR31920">
    <property type="entry name" value="B3 DOMAIN-CONTAINING"/>
    <property type="match status" value="1"/>
</dbReference>
<protein>
    <submittedName>
        <fullName evidence="7">Transcription factor B3-Domain family</fullName>
    </submittedName>
</protein>
<dbReference type="InterPro" id="IPR050655">
    <property type="entry name" value="Plant_B3_domain"/>
</dbReference>
<gene>
    <name evidence="7" type="ORF">HanXRQr2_Chr08g0330611</name>
</gene>
<dbReference type="GO" id="GO:0003677">
    <property type="term" value="F:DNA binding"/>
    <property type="evidence" value="ECO:0007669"/>
    <property type="project" value="UniProtKB-KW"/>
</dbReference>
<reference evidence="7" key="1">
    <citation type="journal article" date="2017" name="Nature">
        <title>The sunflower genome provides insights into oil metabolism, flowering and Asterid evolution.</title>
        <authorList>
            <person name="Badouin H."/>
            <person name="Gouzy J."/>
            <person name="Grassa C.J."/>
            <person name="Murat F."/>
            <person name="Staton S.E."/>
            <person name="Cottret L."/>
            <person name="Lelandais-Briere C."/>
            <person name="Owens G.L."/>
            <person name="Carrere S."/>
            <person name="Mayjonade B."/>
            <person name="Legrand L."/>
            <person name="Gill N."/>
            <person name="Kane N.C."/>
            <person name="Bowers J.E."/>
            <person name="Hubner S."/>
            <person name="Bellec A."/>
            <person name="Berard A."/>
            <person name="Berges H."/>
            <person name="Blanchet N."/>
            <person name="Boniface M.C."/>
            <person name="Brunel D."/>
            <person name="Catrice O."/>
            <person name="Chaidir N."/>
            <person name="Claudel C."/>
            <person name="Donnadieu C."/>
            <person name="Faraut T."/>
            <person name="Fievet G."/>
            <person name="Helmstetter N."/>
            <person name="King M."/>
            <person name="Knapp S.J."/>
            <person name="Lai Z."/>
            <person name="Le Paslier M.C."/>
            <person name="Lippi Y."/>
            <person name="Lorenzon L."/>
            <person name="Mandel J.R."/>
            <person name="Marage G."/>
            <person name="Marchand G."/>
            <person name="Marquand E."/>
            <person name="Bret-Mestries E."/>
            <person name="Morien E."/>
            <person name="Nambeesan S."/>
            <person name="Nguyen T."/>
            <person name="Pegot-Espagnet P."/>
            <person name="Pouilly N."/>
            <person name="Raftis F."/>
            <person name="Sallet E."/>
            <person name="Schiex T."/>
            <person name="Thomas J."/>
            <person name="Vandecasteele C."/>
            <person name="Vares D."/>
            <person name="Vear F."/>
            <person name="Vautrin S."/>
            <person name="Crespi M."/>
            <person name="Mangin B."/>
            <person name="Burke J.M."/>
            <person name="Salse J."/>
            <person name="Munos S."/>
            <person name="Vincourt P."/>
            <person name="Rieseberg L.H."/>
            <person name="Langlade N.B."/>
        </authorList>
    </citation>
    <scope>NUCLEOTIDE SEQUENCE</scope>
    <source>
        <tissue evidence="7">Leaves</tissue>
    </source>
</reference>
<evidence type="ECO:0000256" key="3">
    <source>
        <dbReference type="ARBA" id="ARBA00023125"/>
    </source>
</evidence>
<evidence type="ECO:0000256" key="1">
    <source>
        <dbReference type="ARBA" id="ARBA00004123"/>
    </source>
</evidence>
<keyword evidence="8" id="KW-1185">Reference proteome</keyword>
<accession>A0A9K3IDA5</accession>
<dbReference type="SMART" id="SM01019">
    <property type="entry name" value="B3"/>
    <property type="match status" value="1"/>
</dbReference>
<keyword evidence="2" id="KW-0805">Transcription regulation</keyword>
<sequence length="322" mass="36536">MGESSSSYRGPWFCRVMNRADQLILSIPDDAASKLWGVDKGPTNVMIHTEDGRVFNVFLSASKGKLFFFHGWSNVVEHLGLTKGCLVVFNHVDPTTFKLTNFVDGVIPQCILPKSYDYSSNDVTSTVMIDNKTFNVSIVTSDGKVGFTLGMDVIVSLFQLEVGCYLLFTKGFGIFFYLKVFRKNGVEISYPDVDVDEAEVAPVDAENEVEEHIHGGVSRFVRMAGEDYFRIPDPVSRMAKLDEALKDLTIRFLHLDPPLQITNGTRRERRSNGRGFRYALTSWKKFMKAARIKVRDQVHYSFDENEQVLSVERVVPYVRRSN</sequence>
<dbReference type="AlphaFoldDB" id="A0A9K3IDA5"/>